<gene>
    <name evidence="2" type="ORF">PSYICH_LOCUS9849</name>
</gene>
<sequence>MENFGRYNLCCNPRQLEDHRVKNGLRRASFTNHIAHNLSTNVYLCTSCRKALDSQNNASNSVPEVDDNFEEELEDARTKSTLSSISTIPSGLEEFSEELSTQTSSLSG</sequence>
<organism evidence="2 3">
    <name type="scientific">Psylliodes chrysocephalus</name>
    <dbReference type="NCBI Taxonomy" id="3402493"/>
    <lineage>
        <taxon>Eukaryota</taxon>
        <taxon>Metazoa</taxon>
        <taxon>Ecdysozoa</taxon>
        <taxon>Arthropoda</taxon>
        <taxon>Hexapoda</taxon>
        <taxon>Insecta</taxon>
        <taxon>Pterygota</taxon>
        <taxon>Neoptera</taxon>
        <taxon>Endopterygota</taxon>
        <taxon>Coleoptera</taxon>
        <taxon>Polyphaga</taxon>
        <taxon>Cucujiformia</taxon>
        <taxon>Chrysomeloidea</taxon>
        <taxon>Chrysomelidae</taxon>
        <taxon>Galerucinae</taxon>
        <taxon>Alticini</taxon>
        <taxon>Psylliodes</taxon>
    </lineage>
</organism>
<evidence type="ECO:0000313" key="3">
    <source>
        <dbReference type="Proteomes" id="UP001153636"/>
    </source>
</evidence>
<protein>
    <submittedName>
        <fullName evidence="2">Uncharacterized protein</fullName>
    </submittedName>
</protein>
<keyword evidence="3" id="KW-1185">Reference proteome</keyword>
<feature type="compositionally biased region" description="Polar residues" evidence="1">
    <location>
        <begin position="79"/>
        <end position="89"/>
    </location>
</feature>
<dbReference type="EMBL" id="OV651816">
    <property type="protein sequence ID" value="CAH1109765.1"/>
    <property type="molecule type" value="Genomic_DNA"/>
</dbReference>
<feature type="compositionally biased region" description="Low complexity" evidence="1">
    <location>
        <begin position="98"/>
        <end position="108"/>
    </location>
</feature>
<dbReference type="AlphaFoldDB" id="A0A9P0D1T4"/>
<reference evidence="2" key="1">
    <citation type="submission" date="2022-01" db="EMBL/GenBank/DDBJ databases">
        <authorList>
            <person name="King R."/>
        </authorList>
    </citation>
    <scope>NUCLEOTIDE SEQUENCE</scope>
</reference>
<name>A0A9P0D1T4_9CUCU</name>
<feature type="region of interest" description="Disordered" evidence="1">
    <location>
        <begin position="72"/>
        <end position="108"/>
    </location>
</feature>
<evidence type="ECO:0000256" key="1">
    <source>
        <dbReference type="SAM" id="MobiDB-lite"/>
    </source>
</evidence>
<dbReference type="OrthoDB" id="8139848at2759"/>
<accession>A0A9P0D1T4</accession>
<proteinExistence type="predicted"/>
<evidence type="ECO:0000313" key="2">
    <source>
        <dbReference type="EMBL" id="CAH1109765.1"/>
    </source>
</evidence>
<dbReference type="Proteomes" id="UP001153636">
    <property type="component" value="Chromosome 4"/>
</dbReference>